<proteinExistence type="inferred from homology"/>
<evidence type="ECO:0000313" key="5">
    <source>
        <dbReference type="EMBL" id="KAF8820487.1"/>
    </source>
</evidence>
<dbReference type="EMBL" id="JADAQX010000372">
    <property type="protein sequence ID" value="KAF8820487.1"/>
    <property type="molecule type" value="Genomic_DNA"/>
</dbReference>
<sequence>MAAVFVPYLETMKKLKDNFVTTTSTVVTFLLRLTGISKLERTTLVRILSVEKDALDESQRRCNEATEENMLGNVTFQQDFMDITASLRQFQQASSSAEELEAETSDKPTTPLVLSLDEPTAPPIASSIFLGYVCWSTTIPTSPSVFSSFSSLSVVILHGYGGGIGAYGDMSGYLARVFPRCKVYCFDWLGCGRSARVPVPVGDVDKTIDYFLDSFEAWRDAMKLEKMILVGHSLGGYLSVAYTQKHPTLVHSLHLISPIGLPEAPPLSTFSRIRKNLSPPKKCFAYILSALFRSAWKNGYTPFSLFRLLGSNAMGILRKGFERRLKSSNNVHVSEAFIKYLFYSNLLSRCSDKAITTLLRHDAFARKPLGNVIKALNVPVCFYYGQSDWVSSETAENLVLENSAMCKLEFISSSGHLVNVENPKEFAIKAAGFVASMADYKKW</sequence>
<keyword evidence="6" id="KW-1185">Reference proteome</keyword>
<comment type="similarity">
    <text evidence="2">Belongs to the peptidase S33 family. ABHD4/ABHD5 subfamily.</text>
</comment>
<keyword evidence="1" id="KW-0378">Hydrolase</keyword>
<name>A0ABQ7J929_9APIC</name>
<dbReference type="SUPFAM" id="SSF53474">
    <property type="entry name" value="alpha/beta-Hydrolases"/>
    <property type="match status" value="1"/>
</dbReference>
<comment type="caution">
    <text evidence="5">The sequence shown here is derived from an EMBL/GenBank/DDBJ whole genome shotgun (WGS) entry which is preliminary data.</text>
</comment>
<dbReference type="Proteomes" id="UP000823046">
    <property type="component" value="Unassembled WGS sequence"/>
</dbReference>
<organism evidence="5 6">
    <name type="scientific">Cardiosporidium cionae</name>
    <dbReference type="NCBI Taxonomy" id="476202"/>
    <lineage>
        <taxon>Eukaryota</taxon>
        <taxon>Sar</taxon>
        <taxon>Alveolata</taxon>
        <taxon>Apicomplexa</taxon>
        <taxon>Aconoidasida</taxon>
        <taxon>Nephromycida</taxon>
        <taxon>Cardiosporidium</taxon>
    </lineage>
</organism>
<dbReference type="PANTHER" id="PTHR42886:SF29">
    <property type="entry name" value="PUMMELIG, ISOFORM A"/>
    <property type="match status" value="1"/>
</dbReference>
<evidence type="ECO:0000256" key="1">
    <source>
        <dbReference type="ARBA" id="ARBA00022801"/>
    </source>
</evidence>
<dbReference type="InterPro" id="IPR000073">
    <property type="entry name" value="AB_hydrolase_1"/>
</dbReference>
<evidence type="ECO:0000259" key="4">
    <source>
        <dbReference type="Pfam" id="PF00561"/>
    </source>
</evidence>
<dbReference type="InterPro" id="IPR002410">
    <property type="entry name" value="Peptidase_S33"/>
</dbReference>
<evidence type="ECO:0000256" key="3">
    <source>
        <dbReference type="SAM" id="Coils"/>
    </source>
</evidence>
<reference evidence="5 6" key="1">
    <citation type="journal article" date="2020" name="bioRxiv">
        <title>Metabolic contributions of an alphaproteobacterial endosymbiont in the apicomplexan Cardiosporidium cionae.</title>
        <authorList>
            <person name="Hunter E.S."/>
            <person name="Paight C.J."/>
            <person name="Lane C.E."/>
        </authorList>
    </citation>
    <scope>NUCLEOTIDE SEQUENCE [LARGE SCALE GENOMIC DNA]</scope>
    <source>
        <strain evidence="5">ESH_2018</strain>
    </source>
</reference>
<evidence type="ECO:0000313" key="6">
    <source>
        <dbReference type="Proteomes" id="UP000823046"/>
    </source>
</evidence>
<accession>A0ABQ7J929</accession>
<feature type="coiled-coil region" evidence="3">
    <location>
        <begin position="48"/>
        <end position="103"/>
    </location>
</feature>
<gene>
    <name evidence="5" type="ORF">IE077_003121</name>
</gene>
<dbReference type="InterPro" id="IPR029058">
    <property type="entry name" value="AB_hydrolase_fold"/>
</dbReference>
<dbReference type="PRINTS" id="PR00793">
    <property type="entry name" value="PROAMNOPTASE"/>
</dbReference>
<keyword evidence="3" id="KW-0175">Coiled coil</keyword>
<dbReference type="PANTHER" id="PTHR42886">
    <property type="entry name" value="RE40534P-RELATED"/>
    <property type="match status" value="1"/>
</dbReference>
<dbReference type="Pfam" id="PF00561">
    <property type="entry name" value="Abhydrolase_1"/>
    <property type="match status" value="1"/>
</dbReference>
<protein>
    <submittedName>
        <fullName evidence="5">Abhydrolase domain-containing protein 4</fullName>
    </submittedName>
</protein>
<feature type="domain" description="AB hydrolase-1" evidence="4">
    <location>
        <begin position="154"/>
        <end position="423"/>
    </location>
</feature>
<evidence type="ECO:0000256" key="2">
    <source>
        <dbReference type="ARBA" id="ARBA00038097"/>
    </source>
</evidence>
<dbReference type="Gene3D" id="3.40.50.1820">
    <property type="entry name" value="alpha/beta hydrolase"/>
    <property type="match status" value="1"/>
</dbReference>